<dbReference type="CDD" id="cd05233">
    <property type="entry name" value="SDR_c"/>
    <property type="match status" value="1"/>
</dbReference>
<proteinExistence type="inferred from homology"/>
<dbReference type="EMBL" id="VLLN01000052">
    <property type="protein sequence ID" value="TWJ11342.1"/>
    <property type="molecule type" value="Genomic_DNA"/>
</dbReference>
<dbReference type="GO" id="GO:0006633">
    <property type="term" value="P:fatty acid biosynthetic process"/>
    <property type="evidence" value="ECO:0007669"/>
    <property type="project" value="TreeGrafter"/>
</dbReference>
<comment type="similarity">
    <text evidence="1">Belongs to the short-chain dehydrogenases/reductases (SDR) family.</text>
</comment>
<evidence type="ECO:0000256" key="2">
    <source>
        <dbReference type="ARBA" id="ARBA00023002"/>
    </source>
</evidence>
<dbReference type="PANTHER" id="PTHR42760:SF133">
    <property type="entry name" value="3-OXOACYL-[ACYL-CARRIER-PROTEIN] REDUCTASE"/>
    <property type="match status" value="1"/>
</dbReference>
<dbReference type="GO" id="GO:0016616">
    <property type="term" value="F:oxidoreductase activity, acting on the CH-OH group of donors, NAD or NADP as acceptor"/>
    <property type="evidence" value="ECO:0007669"/>
    <property type="project" value="TreeGrafter"/>
</dbReference>
<gene>
    <name evidence="3" type="ORF">JN12_04023</name>
</gene>
<dbReference type="SUPFAM" id="SSF51735">
    <property type="entry name" value="NAD(P)-binding Rossmann-fold domains"/>
    <property type="match status" value="1"/>
</dbReference>
<evidence type="ECO:0000256" key="1">
    <source>
        <dbReference type="ARBA" id="ARBA00006484"/>
    </source>
</evidence>
<dbReference type="OrthoDB" id="5363038at2"/>
<accession>A0A562V0L8</accession>
<dbReference type="InterPro" id="IPR020904">
    <property type="entry name" value="Sc_DH/Rdtase_CS"/>
</dbReference>
<evidence type="ECO:0000313" key="4">
    <source>
        <dbReference type="Proteomes" id="UP000319449"/>
    </source>
</evidence>
<sequence length="255" mass="26996">MGRLTGKVAIITGAAQGIGAAYAVGLAKEGARIVIADVLDGQKAVEAVKKVGSDAIFVKTDVSSQAQCDAMAKAAVDMFGSIDILLNNAAIFGSIVLKPFMECTSEEFMKVLEINVLGQFHCMKAVFPHMKAKGGKIINIGSSSINEGVPGMPHYVASKGAIMALTRSMAREMGDFKINVNTIAPGFTHSDGGNNFDKIKQLDLPPLEELQLQARCIKREAVPEDLIGLALFLATDDSAFITGQMIVHDGGLSFH</sequence>
<dbReference type="PROSITE" id="PS00061">
    <property type="entry name" value="ADH_SHORT"/>
    <property type="match status" value="1"/>
</dbReference>
<dbReference type="AlphaFoldDB" id="A0A562V0L8"/>
<dbReference type="InterPro" id="IPR002347">
    <property type="entry name" value="SDR_fam"/>
</dbReference>
<keyword evidence="2" id="KW-0560">Oxidoreductase</keyword>
<reference evidence="3 4" key="1">
    <citation type="submission" date="2019-07" db="EMBL/GenBank/DDBJ databases">
        <title>Genomic Encyclopedia of Archaeal and Bacterial Type Strains, Phase II (KMG-II): from individual species to whole genera.</title>
        <authorList>
            <person name="Goeker M."/>
        </authorList>
    </citation>
    <scope>NUCLEOTIDE SEQUENCE [LARGE SCALE GENOMIC DNA]</scope>
    <source>
        <strain evidence="3 4">ATCC BAA-1139</strain>
    </source>
</reference>
<dbReference type="InterPro" id="IPR036291">
    <property type="entry name" value="NAD(P)-bd_dom_sf"/>
</dbReference>
<dbReference type="GO" id="GO:0048038">
    <property type="term" value="F:quinone binding"/>
    <property type="evidence" value="ECO:0007669"/>
    <property type="project" value="TreeGrafter"/>
</dbReference>
<dbReference type="PRINTS" id="PR00081">
    <property type="entry name" value="GDHRDH"/>
</dbReference>
<dbReference type="PANTHER" id="PTHR42760">
    <property type="entry name" value="SHORT-CHAIN DEHYDROGENASES/REDUCTASES FAMILY MEMBER"/>
    <property type="match status" value="1"/>
</dbReference>
<protein>
    <submittedName>
        <fullName evidence="3">NAD(P)-dependent dehydrogenase (Short-subunit alcohol dehydrogenase family)</fullName>
    </submittedName>
</protein>
<organism evidence="3 4">
    <name type="scientific">Geobacter argillaceus</name>
    <dbReference type="NCBI Taxonomy" id="345631"/>
    <lineage>
        <taxon>Bacteria</taxon>
        <taxon>Pseudomonadati</taxon>
        <taxon>Thermodesulfobacteriota</taxon>
        <taxon>Desulfuromonadia</taxon>
        <taxon>Geobacterales</taxon>
        <taxon>Geobacteraceae</taxon>
        <taxon>Geobacter</taxon>
    </lineage>
</organism>
<comment type="caution">
    <text evidence="3">The sequence shown here is derived from an EMBL/GenBank/DDBJ whole genome shotgun (WGS) entry which is preliminary data.</text>
</comment>
<evidence type="ECO:0000313" key="3">
    <source>
        <dbReference type="EMBL" id="TWJ11342.1"/>
    </source>
</evidence>
<dbReference type="FunFam" id="3.40.50.720:FF:000084">
    <property type="entry name" value="Short-chain dehydrogenase reductase"/>
    <property type="match status" value="1"/>
</dbReference>
<dbReference type="Proteomes" id="UP000319449">
    <property type="component" value="Unassembled WGS sequence"/>
</dbReference>
<dbReference type="Gene3D" id="3.40.50.720">
    <property type="entry name" value="NAD(P)-binding Rossmann-like Domain"/>
    <property type="match status" value="1"/>
</dbReference>
<name>A0A562V0L8_9BACT</name>
<dbReference type="Pfam" id="PF13561">
    <property type="entry name" value="adh_short_C2"/>
    <property type="match status" value="1"/>
</dbReference>
<dbReference type="PRINTS" id="PR00080">
    <property type="entry name" value="SDRFAMILY"/>
</dbReference>
<dbReference type="RefSeq" id="WP_145026262.1">
    <property type="nucleotide sequence ID" value="NZ_VLLN01000052.1"/>
</dbReference>
<keyword evidence="4" id="KW-1185">Reference proteome</keyword>